<protein>
    <submittedName>
        <fullName evidence="1">Uncharacterized protein</fullName>
    </submittedName>
</protein>
<evidence type="ECO:0000313" key="1">
    <source>
        <dbReference type="EMBL" id="KAF4454344.1"/>
    </source>
</evidence>
<keyword evidence="2" id="KW-1185">Reference proteome</keyword>
<dbReference type="EMBL" id="JAADYS010002817">
    <property type="protein sequence ID" value="KAF4454344.1"/>
    <property type="molecule type" value="Genomic_DNA"/>
</dbReference>
<accession>A0A8H4KRM7</accession>
<dbReference type="Proteomes" id="UP000554235">
    <property type="component" value="Unassembled WGS sequence"/>
</dbReference>
<dbReference type="AlphaFoldDB" id="A0A8H4KRM7"/>
<gene>
    <name evidence="1" type="ORF">FALBO_15844</name>
</gene>
<reference evidence="1 2" key="1">
    <citation type="submission" date="2020-01" db="EMBL/GenBank/DDBJ databases">
        <title>Identification and distribution of gene clusters putatively required for synthesis of sphingolipid metabolism inhibitors in phylogenetically diverse species of the filamentous fungus Fusarium.</title>
        <authorList>
            <person name="Kim H.-S."/>
            <person name="Busman M."/>
            <person name="Brown D.W."/>
            <person name="Divon H."/>
            <person name="Uhlig S."/>
            <person name="Proctor R.H."/>
        </authorList>
    </citation>
    <scope>NUCLEOTIDE SEQUENCE [LARGE SCALE GENOMIC DNA]</scope>
    <source>
        <strain evidence="1 2">NRRL 20459</strain>
    </source>
</reference>
<name>A0A8H4KRM7_9HYPO</name>
<sequence length="140" mass="15456">MSLVDVEQAEGSMCLSGVKGRHDHRGLDSGSLLKDGFDGRSQQLLWHDQADTEILEQPPVGVGEESSEPRVAIQIPECGESLDVDGQLDQVYGRHRLGGARVALDHDHVIGAALEIDEQPLDNLLYRTRLIVCQCLERKF</sequence>
<proteinExistence type="predicted"/>
<evidence type="ECO:0000313" key="2">
    <source>
        <dbReference type="Proteomes" id="UP000554235"/>
    </source>
</evidence>
<organism evidence="1 2">
    <name type="scientific">Fusarium albosuccineum</name>
    <dbReference type="NCBI Taxonomy" id="1237068"/>
    <lineage>
        <taxon>Eukaryota</taxon>
        <taxon>Fungi</taxon>
        <taxon>Dikarya</taxon>
        <taxon>Ascomycota</taxon>
        <taxon>Pezizomycotina</taxon>
        <taxon>Sordariomycetes</taxon>
        <taxon>Hypocreomycetidae</taxon>
        <taxon>Hypocreales</taxon>
        <taxon>Nectriaceae</taxon>
        <taxon>Fusarium</taxon>
        <taxon>Fusarium decemcellulare species complex</taxon>
    </lineage>
</organism>
<comment type="caution">
    <text evidence="1">The sequence shown here is derived from an EMBL/GenBank/DDBJ whole genome shotgun (WGS) entry which is preliminary data.</text>
</comment>